<dbReference type="GO" id="GO:0016787">
    <property type="term" value="F:hydrolase activity"/>
    <property type="evidence" value="ECO:0007669"/>
    <property type="project" value="UniProtKB-KW"/>
</dbReference>
<accession>A0AAE1H1C4</accession>
<dbReference type="PANTHER" id="PTHR22930">
    <property type="match status" value="1"/>
</dbReference>
<evidence type="ECO:0000256" key="5">
    <source>
        <dbReference type="ARBA" id="ARBA00022723"/>
    </source>
</evidence>
<comment type="similarity">
    <text evidence="3">Belongs to the HARBI1 family.</text>
</comment>
<evidence type="ECO:0000256" key="2">
    <source>
        <dbReference type="ARBA" id="ARBA00004123"/>
    </source>
</evidence>
<evidence type="ECO:0000256" key="3">
    <source>
        <dbReference type="ARBA" id="ARBA00006958"/>
    </source>
</evidence>
<evidence type="ECO:0000256" key="1">
    <source>
        <dbReference type="ARBA" id="ARBA00001968"/>
    </source>
</evidence>
<proteinExistence type="inferred from homology"/>
<feature type="signal peptide" evidence="8">
    <location>
        <begin position="1"/>
        <end position="22"/>
    </location>
</feature>
<dbReference type="GO" id="GO:0046872">
    <property type="term" value="F:metal ion binding"/>
    <property type="evidence" value="ECO:0007669"/>
    <property type="project" value="UniProtKB-KW"/>
</dbReference>
<dbReference type="PANTHER" id="PTHR22930:SF269">
    <property type="entry name" value="NUCLEASE HARBI1-LIKE PROTEIN"/>
    <property type="match status" value="1"/>
</dbReference>
<keyword evidence="7" id="KW-0539">Nucleus</keyword>
<dbReference type="EMBL" id="JAHWGI010000286">
    <property type="protein sequence ID" value="KAK3911805.1"/>
    <property type="molecule type" value="Genomic_DNA"/>
</dbReference>
<feature type="domain" description="DDE Tnp4" evidence="9">
    <location>
        <begin position="184"/>
        <end position="350"/>
    </location>
</feature>
<name>A0AAE1H1C4_9NEOP</name>
<keyword evidence="4" id="KW-0540">Nuclease</keyword>
<dbReference type="Proteomes" id="UP001219518">
    <property type="component" value="Unassembled WGS sequence"/>
</dbReference>
<comment type="cofactor">
    <cofactor evidence="1">
        <name>a divalent metal cation</name>
        <dbReference type="ChEBI" id="CHEBI:60240"/>
    </cofactor>
</comment>
<comment type="caution">
    <text evidence="10">The sequence shown here is derived from an EMBL/GenBank/DDBJ whole genome shotgun (WGS) entry which is preliminary data.</text>
</comment>
<evidence type="ECO:0000313" key="11">
    <source>
        <dbReference type="Proteomes" id="UP001219518"/>
    </source>
</evidence>
<gene>
    <name evidence="10" type="ORF">KUF71_021466</name>
</gene>
<feature type="chain" id="PRO_5042008029" evidence="8">
    <location>
        <begin position="23"/>
        <end position="435"/>
    </location>
</feature>
<evidence type="ECO:0000256" key="7">
    <source>
        <dbReference type="ARBA" id="ARBA00023242"/>
    </source>
</evidence>
<keyword evidence="11" id="KW-1185">Reference proteome</keyword>
<dbReference type="AlphaFoldDB" id="A0AAE1H1C4"/>
<dbReference type="Pfam" id="PF13359">
    <property type="entry name" value="DDE_Tnp_4"/>
    <property type="match status" value="1"/>
</dbReference>
<reference evidence="10" key="1">
    <citation type="submission" date="2021-07" db="EMBL/GenBank/DDBJ databases">
        <authorList>
            <person name="Catto M.A."/>
            <person name="Jacobson A."/>
            <person name="Kennedy G."/>
            <person name="Labadie P."/>
            <person name="Hunt B.G."/>
            <person name="Srinivasan R."/>
        </authorList>
    </citation>
    <scope>NUCLEOTIDE SEQUENCE</scope>
    <source>
        <strain evidence="10">PL_HMW_Pooled</strain>
        <tissue evidence="10">Head</tissue>
    </source>
</reference>
<keyword evidence="6" id="KW-0378">Hydrolase</keyword>
<keyword evidence="8" id="KW-0732">Signal</keyword>
<dbReference type="InterPro" id="IPR027806">
    <property type="entry name" value="HARBI1_dom"/>
</dbReference>
<dbReference type="GO" id="GO:0004518">
    <property type="term" value="F:nuclease activity"/>
    <property type="evidence" value="ECO:0007669"/>
    <property type="project" value="UniProtKB-KW"/>
</dbReference>
<keyword evidence="5" id="KW-0479">Metal-binding</keyword>
<protein>
    <submittedName>
        <fullName evidence="10">Protein ALP1-like</fullName>
    </submittedName>
</protein>
<evidence type="ECO:0000313" key="10">
    <source>
        <dbReference type="EMBL" id="KAK3911805.1"/>
    </source>
</evidence>
<comment type="subcellular location">
    <subcellularLocation>
        <location evidence="2">Nucleus</location>
    </subcellularLocation>
</comment>
<evidence type="ECO:0000256" key="4">
    <source>
        <dbReference type="ARBA" id="ARBA00022722"/>
    </source>
</evidence>
<organism evidence="10 11">
    <name type="scientific">Frankliniella fusca</name>
    <dbReference type="NCBI Taxonomy" id="407009"/>
    <lineage>
        <taxon>Eukaryota</taxon>
        <taxon>Metazoa</taxon>
        <taxon>Ecdysozoa</taxon>
        <taxon>Arthropoda</taxon>
        <taxon>Hexapoda</taxon>
        <taxon>Insecta</taxon>
        <taxon>Pterygota</taxon>
        <taxon>Neoptera</taxon>
        <taxon>Paraneoptera</taxon>
        <taxon>Thysanoptera</taxon>
        <taxon>Terebrantia</taxon>
        <taxon>Thripoidea</taxon>
        <taxon>Thripidae</taxon>
        <taxon>Frankliniella</taxon>
    </lineage>
</organism>
<evidence type="ECO:0000256" key="6">
    <source>
        <dbReference type="ARBA" id="ARBA00022801"/>
    </source>
</evidence>
<sequence length="435" mass="50563">MDRRRVMALQLLHLRRRRACLALQLLIIAEYSAAPDRNIWMHHWVARRREKGFHHNLFMELMLEDPNRFRRCLRMSAEIFEELVKKVSPLIIKQNTRMRDSITPAERLSVTLRHLATGETQESLSLSFRLGQSTISGIIKETIRALFDVLSSDFLKFPSSEEEWRNVAQEYEERWNYPHCIGAMDGKHCRIDPPLKSGSMFYNYKETFSIVLLALVDADYRFIFVDVGANGRASDRGIWNRCSLKGYIESDRSKVPKDSQLRGTADEFPYVIVGDEGFTLSEKLMMPYPKDQCTNRLDRRIFNYRLSRARRCSENAFGVMAARFQIFRAPMRYDPDDARNLVLAVVCLHNYLRTHVVGRSMYAPPQMLDCEDIMTGTVRQGEYHLEQPGALVRFVNQGGNRHADAALAVRDKWCAYFNTIGAVPWQEQMVTYRPT</sequence>
<evidence type="ECO:0000256" key="8">
    <source>
        <dbReference type="SAM" id="SignalP"/>
    </source>
</evidence>
<dbReference type="GO" id="GO:0005634">
    <property type="term" value="C:nucleus"/>
    <property type="evidence" value="ECO:0007669"/>
    <property type="project" value="UniProtKB-SubCell"/>
</dbReference>
<reference evidence="10" key="2">
    <citation type="journal article" date="2023" name="BMC Genomics">
        <title>Pest status, molecular evolution, and epigenetic factors derived from the genome assembly of Frankliniella fusca, a thysanopteran phytovirus vector.</title>
        <authorList>
            <person name="Catto M.A."/>
            <person name="Labadie P.E."/>
            <person name="Jacobson A.L."/>
            <person name="Kennedy G.G."/>
            <person name="Srinivasan R."/>
            <person name="Hunt B.G."/>
        </authorList>
    </citation>
    <scope>NUCLEOTIDE SEQUENCE</scope>
    <source>
        <strain evidence="10">PL_HMW_Pooled</strain>
    </source>
</reference>
<dbReference type="InterPro" id="IPR045249">
    <property type="entry name" value="HARBI1-like"/>
</dbReference>
<evidence type="ECO:0000259" key="9">
    <source>
        <dbReference type="Pfam" id="PF13359"/>
    </source>
</evidence>